<dbReference type="RefSeq" id="WP_120204664.1">
    <property type="nucleotide sequence ID" value="NZ_CP032514.1"/>
</dbReference>
<reference evidence="12 13" key="1">
    <citation type="submission" date="2018-09" db="EMBL/GenBank/DDBJ databases">
        <authorList>
            <person name="Li J."/>
        </authorList>
    </citation>
    <scope>NUCLEOTIDE SEQUENCE [LARGE SCALE GENOMIC DNA]</scope>
    <source>
        <strain evidence="12 13">2129</strain>
    </source>
</reference>
<dbReference type="InterPro" id="IPR036890">
    <property type="entry name" value="HATPase_C_sf"/>
</dbReference>
<dbReference type="CDD" id="cd16917">
    <property type="entry name" value="HATPase_UhpB-NarQ-NarX-like"/>
    <property type="match status" value="1"/>
</dbReference>
<feature type="transmembrane region" description="Helical" evidence="10">
    <location>
        <begin position="204"/>
        <end position="225"/>
    </location>
</feature>
<keyword evidence="10" id="KW-1133">Transmembrane helix</keyword>
<sequence length="462" mass="48997">MTRADGPGSRGAHDGHTRGADRAGRAGLGGPASPVTDAVPTRRDRPRALPHDWWRRDLAVALLALLLCGVETEAVRSLGVLERGGTVVAAYGFAGGLALLCVWRRRFPLSVAACVFLLFLVVNLTEPDVLNLLGNKAVLALVLFSTAAWAWPRRRARTVLAALVAGLLLLGAVLTVRGAVASGLWSQPTLHLLPPGLALLLDNLLLNVLWCGLPVLAGTIAWQLVQERMLVEEQAALIDAQAEERRADAVADERLWIARDLHEVASRDVAAVGVSAAALRRNLTSPPPEVAQGLRDMEAMSREAVRALRLVVGSLRQDDGGGLPPGLDSLPGLVEELGRRGLRVRYSQVECCPGMTGRVPAAVGLSLYRVAQEALSSVLASSTADEASLVLRVLHQGTGHAAEVEVVERGRRRETASGDRRGLLGVSERVAAHGGTAEVGPRLAGGYGVRVRLPFRPVEEPG</sequence>
<feature type="transmembrane region" description="Helical" evidence="10">
    <location>
        <begin position="132"/>
        <end position="151"/>
    </location>
</feature>
<dbReference type="SUPFAM" id="SSF55874">
    <property type="entry name" value="ATPase domain of HSP90 chaperone/DNA topoisomerase II/histidine kinase"/>
    <property type="match status" value="1"/>
</dbReference>
<gene>
    <name evidence="12" type="ORF">D5R93_07955</name>
</gene>
<evidence type="ECO:0000256" key="7">
    <source>
        <dbReference type="ARBA" id="ARBA00022840"/>
    </source>
</evidence>
<feature type="domain" description="Signal transduction histidine kinase subgroup 3 dimerisation and phosphoacceptor" evidence="11">
    <location>
        <begin position="253"/>
        <end position="318"/>
    </location>
</feature>
<evidence type="ECO:0000256" key="6">
    <source>
        <dbReference type="ARBA" id="ARBA00022777"/>
    </source>
</evidence>
<dbReference type="Gene3D" id="1.20.5.1930">
    <property type="match status" value="1"/>
</dbReference>
<keyword evidence="7" id="KW-0067">ATP-binding</keyword>
<evidence type="ECO:0000313" key="13">
    <source>
        <dbReference type="Proteomes" id="UP000273001"/>
    </source>
</evidence>
<feature type="transmembrane region" description="Helical" evidence="10">
    <location>
        <begin position="53"/>
        <end position="72"/>
    </location>
</feature>
<name>A0ABM6Z4J7_9ACTO</name>
<evidence type="ECO:0000256" key="1">
    <source>
        <dbReference type="ARBA" id="ARBA00000085"/>
    </source>
</evidence>
<proteinExistence type="predicted"/>
<feature type="transmembrane region" description="Helical" evidence="10">
    <location>
        <begin position="109"/>
        <end position="126"/>
    </location>
</feature>
<evidence type="ECO:0000256" key="9">
    <source>
        <dbReference type="SAM" id="MobiDB-lite"/>
    </source>
</evidence>
<organism evidence="12 13">
    <name type="scientific">Actinomyces lilanjuaniae</name>
    <dbReference type="NCBI Taxonomy" id="2321394"/>
    <lineage>
        <taxon>Bacteria</taxon>
        <taxon>Bacillati</taxon>
        <taxon>Actinomycetota</taxon>
        <taxon>Actinomycetes</taxon>
        <taxon>Actinomycetales</taxon>
        <taxon>Actinomycetaceae</taxon>
        <taxon>Actinomyces</taxon>
    </lineage>
</organism>
<evidence type="ECO:0000256" key="2">
    <source>
        <dbReference type="ARBA" id="ARBA00012438"/>
    </source>
</evidence>
<keyword evidence="4" id="KW-0808">Transferase</keyword>
<protein>
    <recommendedName>
        <fullName evidence="2">histidine kinase</fullName>
        <ecNumber evidence="2">2.7.13.3</ecNumber>
    </recommendedName>
</protein>
<dbReference type="Pfam" id="PF07730">
    <property type="entry name" value="HisKA_3"/>
    <property type="match status" value="1"/>
</dbReference>
<keyword evidence="13" id="KW-1185">Reference proteome</keyword>
<evidence type="ECO:0000256" key="4">
    <source>
        <dbReference type="ARBA" id="ARBA00022679"/>
    </source>
</evidence>
<evidence type="ECO:0000256" key="3">
    <source>
        <dbReference type="ARBA" id="ARBA00022553"/>
    </source>
</evidence>
<dbReference type="PANTHER" id="PTHR24421">
    <property type="entry name" value="NITRATE/NITRITE SENSOR PROTEIN NARX-RELATED"/>
    <property type="match status" value="1"/>
</dbReference>
<feature type="compositionally biased region" description="Basic and acidic residues" evidence="9">
    <location>
        <begin position="11"/>
        <end position="24"/>
    </location>
</feature>
<evidence type="ECO:0000259" key="11">
    <source>
        <dbReference type="Pfam" id="PF07730"/>
    </source>
</evidence>
<keyword evidence="10" id="KW-0812">Transmembrane</keyword>
<keyword evidence="3" id="KW-0597">Phosphoprotein</keyword>
<keyword evidence="10" id="KW-0472">Membrane</keyword>
<keyword evidence="8" id="KW-0902">Two-component regulatory system</keyword>
<dbReference type="InterPro" id="IPR011712">
    <property type="entry name" value="Sig_transdc_His_kin_sub3_dim/P"/>
</dbReference>
<evidence type="ECO:0000256" key="5">
    <source>
        <dbReference type="ARBA" id="ARBA00022741"/>
    </source>
</evidence>
<evidence type="ECO:0000313" key="12">
    <source>
        <dbReference type="EMBL" id="AYD89976.1"/>
    </source>
</evidence>
<keyword evidence="5" id="KW-0547">Nucleotide-binding</keyword>
<feature type="transmembrane region" description="Helical" evidence="10">
    <location>
        <begin position="158"/>
        <end position="184"/>
    </location>
</feature>
<feature type="region of interest" description="Disordered" evidence="9">
    <location>
        <begin position="1"/>
        <end position="44"/>
    </location>
</feature>
<feature type="transmembrane region" description="Helical" evidence="10">
    <location>
        <begin position="84"/>
        <end position="102"/>
    </location>
</feature>
<dbReference type="PANTHER" id="PTHR24421:SF10">
    <property type="entry name" value="NITRATE_NITRITE SENSOR PROTEIN NARQ"/>
    <property type="match status" value="1"/>
</dbReference>
<keyword evidence="6" id="KW-0418">Kinase</keyword>
<evidence type="ECO:0000256" key="10">
    <source>
        <dbReference type="SAM" id="Phobius"/>
    </source>
</evidence>
<evidence type="ECO:0000256" key="8">
    <source>
        <dbReference type="ARBA" id="ARBA00023012"/>
    </source>
</evidence>
<dbReference type="EMBL" id="CP032514">
    <property type="protein sequence ID" value="AYD89976.1"/>
    <property type="molecule type" value="Genomic_DNA"/>
</dbReference>
<dbReference type="Gene3D" id="3.30.565.10">
    <property type="entry name" value="Histidine kinase-like ATPase, C-terminal domain"/>
    <property type="match status" value="1"/>
</dbReference>
<comment type="catalytic activity">
    <reaction evidence="1">
        <text>ATP + protein L-histidine = ADP + protein N-phospho-L-histidine.</text>
        <dbReference type="EC" id="2.7.13.3"/>
    </reaction>
</comment>
<dbReference type="InterPro" id="IPR050482">
    <property type="entry name" value="Sensor_HK_TwoCompSys"/>
</dbReference>
<dbReference type="Proteomes" id="UP000273001">
    <property type="component" value="Chromosome"/>
</dbReference>
<accession>A0ABM6Z4J7</accession>
<dbReference type="EC" id="2.7.13.3" evidence="2"/>